<dbReference type="SUPFAM" id="SSF88946">
    <property type="entry name" value="Sigma2 domain of RNA polymerase sigma factors"/>
    <property type="match status" value="1"/>
</dbReference>
<evidence type="ECO:0000259" key="1">
    <source>
        <dbReference type="Pfam" id="PF04542"/>
    </source>
</evidence>
<evidence type="ECO:0000313" key="2">
    <source>
        <dbReference type="EMBL" id="OWK40827.1"/>
    </source>
</evidence>
<dbReference type="Proteomes" id="UP000214646">
    <property type="component" value="Unassembled WGS sequence"/>
</dbReference>
<feature type="domain" description="RNA polymerase sigma-70 region 2" evidence="1">
    <location>
        <begin position="35"/>
        <end position="105"/>
    </location>
</feature>
<dbReference type="OrthoDB" id="270411at2"/>
<gene>
    <name evidence="2" type="ORF">FRUB_04719</name>
</gene>
<comment type="caution">
    <text evidence="2">The sequence shown here is derived from an EMBL/GenBank/DDBJ whole genome shotgun (WGS) entry which is preliminary data.</text>
</comment>
<proteinExistence type="predicted"/>
<dbReference type="InterPro" id="IPR013325">
    <property type="entry name" value="RNA_pol_sigma_r2"/>
</dbReference>
<dbReference type="EMBL" id="NIDE01000007">
    <property type="protein sequence ID" value="OWK40827.1"/>
    <property type="molecule type" value="Genomic_DNA"/>
</dbReference>
<sequence length="243" mass="28093">MSLAASARFPTTAWSCVRQAQDPTHPRYVAAVNQLIATYWRPVFYYLRAKGHPAPDAEDLTQQFFTRFLAKGWLDRVDPGRGRFRAFLKTLVGRFAITRIERARRQEQFERQFVAVSNLVRDEDRDYEPAAGESPDEAFDRQWRAETLATVRRNLQTHYESATDPDARQRFAIFAAYHLADAGKGQPTRPELAERFGVSLEVVAYALREVKARYERLLRQEVRDQVGSEEEIEADLRALLEPE</sequence>
<name>A0A225DXJ0_9BACT</name>
<dbReference type="RefSeq" id="WP_143393331.1">
    <property type="nucleotide sequence ID" value="NZ_NIDE01000007.1"/>
</dbReference>
<accession>A0A225DXJ0</accession>
<dbReference type="AlphaFoldDB" id="A0A225DXJ0"/>
<dbReference type="GO" id="GO:0003700">
    <property type="term" value="F:DNA-binding transcription factor activity"/>
    <property type="evidence" value="ECO:0007669"/>
    <property type="project" value="InterPro"/>
</dbReference>
<dbReference type="Pfam" id="PF04542">
    <property type="entry name" value="Sigma70_r2"/>
    <property type="match status" value="1"/>
</dbReference>
<dbReference type="InterPro" id="IPR007627">
    <property type="entry name" value="RNA_pol_sigma70_r2"/>
</dbReference>
<protein>
    <recommendedName>
        <fullName evidence="1">RNA polymerase sigma-70 region 2 domain-containing protein</fullName>
    </recommendedName>
</protein>
<evidence type="ECO:0000313" key="3">
    <source>
        <dbReference type="Proteomes" id="UP000214646"/>
    </source>
</evidence>
<organism evidence="2 3">
    <name type="scientific">Fimbriiglobus ruber</name>
    <dbReference type="NCBI Taxonomy" id="1908690"/>
    <lineage>
        <taxon>Bacteria</taxon>
        <taxon>Pseudomonadati</taxon>
        <taxon>Planctomycetota</taxon>
        <taxon>Planctomycetia</taxon>
        <taxon>Gemmatales</taxon>
        <taxon>Gemmataceae</taxon>
        <taxon>Fimbriiglobus</taxon>
    </lineage>
</organism>
<dbReference type="Gene3D" id="1.10.1740.10">
    <property type="match status" value="1"/>
</dbReference>
<dbReference type="GO" id="GO:0006352">
    <property type="term" value="P:DNA-templated transcription initiation"/>
    <property type="evidence" value="ECO:0007669"/>
    <property type="project" value="InterPro"/>
</dbReference>
<keyword evidence="3" id="KW-1185">Reference proteome</keyword>
<reference evidence="3" key="1">
    <citation type="submission" date="2017-06" db="EMBL/GenBank/DDBJ databases">
        <title>Genome analysis of Fimbriiglobus ruber SP5, the first member of the order Planctomycetales with confirmed chitinolytic capability.</title>
        <authorList>
            <person name="Ravin N.V."/>
            <person name="Rakitin A.L."/>
            <person name="Ivanova A.A."/>
            <person name="Beletsky A.V."/>
            <person name="Kulichevskaya I.S."/>
            <person name="Mardanov A.V."/>
            <person name="Dedysh S.N."/>
        </authorList>
    </citation>
    <scope>NUCLEOTIDE SEQUENCE [LARGE SCALE GENOMIC DNA]</scope>
    <source>
        <strain evidence="3">SP5</strain>
    </source>
</reference>